<dbReference type="EMBL" id="SRLO01001061">
    <property type="protein sequence ID" value="TNN42086.1"/>
    <property type="molecule type" value="Genomic_DNA"/>
</dbReference>
<proteinExistence type="predicted"/>
<evidence type="ECO:0000313" key="1">
    <source>
        <dbReference type="EMBL" id="TNN42086.1"/>
    </source>
</evidence>
<dbReference type="AlphaFoldDB" id="A0A4Z2FLG0"/>
<accession>A0A4Z2FLG0</accession>
<dbReference type="Proteomes" id="UP000314294">
    <property type="component" value="Unassembled WGS sequence"/>
</dbReference>
<reference evidence="1 2" key="1">
    <citation type="submission" date="2019-03" db="EMBL/GenBank/DDBJ databases">
        <title>First draft genome of Liparis tanakae, snailfish: a comprehensive survey of snailfish specific genes.</title>
        <authorList>
            <person name="Kim W."/>
            <person name="Song I."/>
            <person name="Jeong J.-H."/>
            <person name="Kim D."/>
            <person name="Kim S."/>
            <person name="Ryu S."/>
            <person name="Song J.Y."/>
            <person name="Lee S.K."/>
        </authorList>
    </citation>
    <scope>NUCLEOTIDE SEQUENCE [LARGE SCALE GENOMIC DNA]</scope>
    <source>
        <tissue evidence="1">Muscle</tissue>
    </source>
</reference>
<protein>
    <submittedName>
        <fullName evidence="1">Uncharacterized protein</fullName>
    </submittedName>
</protein>
<sequence length="94" mass="10163">MLKSVVQGIKYSHRSSSKQGGHGGEMLAAQLEMMWMVYEISVPSLPPQQALCGMPCRHFCDGQTQSSPSRALFLGGSMLSCELIPMKPSPSAAY</sequence>
<gene>
    <name evidence="1" type="ORF">EYF80_047756</name>
</gene>
<keyword evidence="2" id="KW-1185">Reference proteome</keyword>
<comment type="caution">
    <text evidence="1">The sequence shown here is derived from an EMBL/GenBank/DDBJ whole genome shotgun (WGS) entry which is preliminary data.</text>
</comment>
<name>A0A4Z2FLG0_9TELE</name>
<evidence type="ECO:0000313" key="2">
    <source>
        <dbReference type="Proteomes" id="UP000314294"/>
    </source>
</evidence>
<organism evidence="1 2">
    <name type="scientific">Liparis tanakae</name>
    <name type="common">Tanaka's snailfish</name>
    <dbReference type="NCBI Taxonomy" id="230148"/>
    <lineage>
        <taxon>Eukaryota</taxon>
        <taxon>Metazoa</taxon>
        <taxon>Chordata</taxon>
        <taxon>Craniata</taxon>
        <taxon>Vertebrata</taxon>
        <taxon>Euteleostomi</taxon>
        <taxon>Actinopterygii</taxon>
        <taxon>Neopterygii</taxon>
        <taxon>Teleostei</taxon>
        <taxon>Neoteleostei</taxon>
        <taxon>Acanthomorphata</taxon>
        <taxon>Eupercaria</taxon>
        <taxon>Perciformes</taxon>
        <taxon>Cottioidei</taxon>
        <taxon>Cottales</taxon>
        <taxon>Liparidae</taxon>
        <taxon>Liparis</taxon>
    </lineage>
</organism>